<dbReference type="InterPro" id="IPR009075">
    <property type="entry name" value="AcylCo_DH/oxidase_C"/>
</dbReference>
<name>A0ABV6LXF2_9ACTN</name>
<evidence type="ECO:0000256" key="4">
    <source>
        <dbReference type="ARBA" id="ARBA00022630"/>
    </source>
</evidence>
<dbReference type="Pfam" id="PF00441">
    <property type="entry name" value="Acyl-CoA_dh_1"/>
    <property type="match status" value="1"/>
</dbReference>
<evidence type="ECO:0000256" key="3">
    <source>
        <dbReference type="ARBA" id="ARBA00011738"/>
    </source>
</evidence>
<dbReference type="Pfam" id="PF02771">
    <property type="entry name" value="Acyl-CoA_dh_N"/>
    <property type="match status" value="1"/>
</dbReference>
<dbReference type="Proteomes" id="UP001589867">
    <property type="component" value="Unassembled WGS sequence"/>
</dbReference>
<evidence type="ECO:0000256" key="6">
    <source>
        <dbReference type="ARBA" id="ARBA00023002"/>
    </source>
</evidence>
<dbReference type="InterPro" id="IPR009100">
    <property type="entry name" value="AcylCoA_DH/oxidase_NM_dom_sf"/>
</dbReference>
<feature type="domain" description="Acyl-CoA dehydrogenase/oxidase C-terminal" evidence="8">
    <location>
        <begin position="236"/>
        <end position="384"/>
    </location>
</feature>
<dbReference type="InterPro" id="IPR013786">
    <property type="entry name" value="AcylCoA_DH/ox_N"/>
</dbReference>
<evidence type="ECO:0000259" key="10">
    <source>
        <dbReference type="Pfam" id="PF02771"/>
    </source>
</evidence>
<comment type="caution">
    <text evidence="11">The sequence shown here is derived from an EMBL/GenBank/DDBJ whole genome shotgun (WGS) entry which is preliminary data.</text>
</comment>
<reference evidence="11 12" key="1">
    <citation type="submission" date="2024-09" db="EMBL/GenBank/DDBJ databases">
        <authorList>
            <person name="Sun Q."/>
            <person name="Mori K."/>
        </authorList>
    </citation>
    <scope>NUCLEOTIDE SEQUENCE [LARGE SCALE GENOMIC DNA]</scope>
    <source>
        <strain evidence="11 12">TBRC 3947</strain>
    </source>
</reference>
<dbReference type="GO" id="GO:0016491">
    <property type="term" value="F:oxidoreductase activity"/>
    <property type="evidence" value="ECO:0007669"/>
    <property type="project" value="UniProtKB-KW"/>
</dbReference>
<comment type="subunit">
    <text evidence="3">Homodimer.</text>
</comment>
<keyword evidence="5 7" id="KW-0274">FAD</keyword>
<dbReference type="PROSITE" id="PS00073">
    <property type="entry name" value="ACYL_COA_DH_2"/>
    <property type="match status" value="1"/>
</dbReference>
<evidence type="ECO:0000256" key="5">
    <source>
        <dbReference type="ARBA" id="ARBA00022827"/>
    </source>
</evidence>
<dbReference type="Pfam" id="PF02770">
    <property type="entry name" value="Acyl-CoA_dh_M"/>
    <property type="match status" value="1"/>
</dbReference>
<dbReference type="InterPro" id="IPR050741">
    <property type="entry name" value="Acyl-CoA_dehydrogenase"/>
</dbReference>
<dbReference type="PANTHER" id="PTHR48083">
    <property type="entry name" value="MEDIUM-CHAIN SPECIFIC ACYL-COA DEHYDROGENASE, MITOCHONDRIAL-RELATED"/>
    <property type="match status" value="1"/>
</dbReference>
<evidence type="ECO:0000313" key="12">
    <source>
        <dbReference type="Proteomes" id="UP001589867"/>
    </source>
</evidence>
<dbReference type="Gene3D" id="1.10.540.10">
    <property type="entry name" value="Acyl-CoA dehydrogenase/oxidase, N-terminal domain"/>
    <property type="match status" value="1"/>
</dbReference>
<accession>A0ABV6LXF2</accession>
<dbReference type="InterPro" id="IPR006091">
    <property type="entry name" value="Acyl-CoA_Oxase/DH_mid-dom"/>
</dbReference>
<comment type="cofactor">
    <cofactor evidence="1 7">
        <name>FAD</name>
        <dbReference type="ChEBI" id="CHEBI:57692"/>
    </cofactor>
</comment>
<dbReference type="InterPro" id="IPR037069">
    <property type="entry name" value="AcylCoA_DH/ox_N_sf"/>
</dbReference>
<proteinExistence type="inferred from homology"/>
<dbReference type="EC" id="1.-.-.-" evidence="11"/>
<keyword evidence="6 7" id="KW-0560">Oxidoreductase</keyword>
<evidence type="ECO:0000313" key="11">
    <source>
        <dbReference type="EMBL" id="MFC0527085.1"/>
    </source>
</evidence>
<dbReference type="RefSeq" id="WP_377246299.1">
    <property type="nucleotide sequence ID" value="NZ_JBHLUH010000006.1"/>
</dbReference>
<dbReference type="InterPro" id="IPR036250">
    <property type="entry name" value="AcylCo_DH-like_C"/>
</dbReference>
<dbReference type="Gene3D" id="2.40.110.10">
    <property type="entry name" value="Butyryl-CoA Dehydrogenase, subunit A, domain 2"/>
    <property type="match status" value="1"/>
</dbReference>
<gene>
    <name evidence="11" type="ORF">ACFFIA_05370</name>
</gene>
<dbReference type="Gene3D" id="1.20.140.10">
    <property type="entry name" value="Butyryl-CoA Dehydrogenase, subunit A, domain 3"/>
    <property type="match status" value="1"/>
</dbReference>
<comment type="similarity">
    <text evidence="2 7">Belongs to the acyl-CoA dehydrogenase family.</text>
</comment>
<dbReference type="EMBL" id="JBHLUH010000006">
    <property type="protein sequence ID" value="MFC0527085.1"/>
    <property type="molecule type" value="Genomic_DNA"/>
</dbReference>
<feature type="domain" description="Acyl-CoA dehydrogenase/oxidase N-terminal" evidence="10">
    <location>
        <begin position="12"/>
        <end position="125"/>
    </location>
</feature>
<protein>
    <submittedName>
        <fullName evidence="11">Acyl-CoA dehydrogenase family protein</fullName>
        <ecNumber evidence="11">1.-.-.-</ecNumber>
    </submittedName>
</protein>
<dbReference type="InterPro" id="IPR006089">
    <property type="entry name" value="Acyl-CoA_DH_CS"/>
</dbReference>
<feature type="domain" description="Acyl-CoA oxidase/dehydrogenase middle" evidence="9">
    <location>
        <begin position="129"/>
        <end position="207"/>
    </location>
</feature>
<dbReference type="SUPFAM" id="SSF56645">
    <property type="entry name" value="Acyl-CoA dehydrogenase NM domain-like"/>
    <property type="match status" value="1"/>
</dbReference>
<keyword evidence="12" id="KW-1185">Reference proteome</keyword>
<evidence type="ECO:0000256" key="1">
    <source>
        <dbReference type="ARBA" id="ARBA00001974"/>
    </source>
</evidence>
<dbReference type="SUPFAM" id="SSF47203">
    <property type="entry name" value="Acyl-CoA dehydrogenase C-terminal domain-like"/>
    <property type="match status" value="1"/>
</dbReference>
<dbReference type="PANTHER" id="PTHR48083:SF13">
    <property type="entry name" value="ACYL-COA DEHYDROGENASE FAMILY MEMBER 11"/>
    <property type="match status" value="1"/>
</dbReference>
<dbReference type="InterPro" id="IPR046373">
    <property type="entry name" value="Acyl-CoA_Oxase/DH_mid-dom_sf"/>
</dbReference>
<evidence type="ECO:0000256" key="2">
    <source>
        <dbReference type="ARBA" id="ARBA00009347"/>
    </source>
</evidence>
<evidence type="ECO:0000259" key="8">
    <source>
        <dbReference type="Pfam" id="PF00441"/>
    </source>
</evidence>
<organism evidence="11 12">
    <name type="scientific">Phytohabitans kaempferiae</name>
    <dbReference type="NCBI Taxonomy" id="1620943"/>
    <lineage>
        <taxon>Bacteria</taxon>
        <taxon>Bacillati</taxon>
        <taxon>Actinomycetota</taxon>
        <taxon>Actinomycetes</taxon>
        <taxon>Micromonosporales</taxon>
        <taxon>Micromonosporaceae</taxon>
    </lineage>
</organism>
<dbReference type="CDD" id="cd00567">
    <property type="entry name" value="ACAD"/>
    <property type="match status" value="1"/>
</dbReference>
<keyword evidence="4 7" id="KW-0285">Flavoprotein</keyword>
<evidence type="ECO:0000259" key="9">
    <source>
        <dbReference type="Pfam" id="PF02770"/>
    </source>
</evidence>
<evidence type="ECO:0000256" key="7">
    <source>
        <dbReference type="RuleBase" id="RU362125"/>
    </source>
</evidence>
<sequence>MAIDFTIPVEVDRLRSRVRDFVRDEVAPREARIFADGGPDDEVRLDLQARAREAGLLSPHLPTRWGGLGLDVRGQSIVFEEAGWALLGPLALNCAAPDEGNGHLLSKVGTPEQQERYLGPLARGEIRTAFAMTEPPPGAGSDPSALATTARQVAGGWRIDGEKRFITGADGAAVTICMARHDDRPGATMFLVEADNPGLRLVRHMETIDRISVGGHAVVRFEDCFVPDDAVLGEVGKGFRNAQVRLGPARLTHCMRWLGAARRAHDIAVEHAADRRLFGDRLADHGMARQVIADNVIDLTTAQTLIWRAAWALDSGDPARDLTSIAKVQVSEAVGRIVDRSVQLAGGLGVAEESLLGRIYIEVRPFRVYDGPSEAHRWALARRVVPREEGRP</sequence>